<proteinExistence type="predicted"/>
<dbReference type="PANTHER" id="PTHR30185">
    <property type="entry name" value="CRYPTIC BETA-GLUCOSIDE BGL OPERON ANTITERMINATOR"/>
    <property type="match status" value="1"/>
</dbReference>
<dbReference type="Gene3D" id="1.10.10.10">
    <property type="entry name" value="Winged helix-like DNA-binding domain superfamily/Winged helix DNA-binding domain"/>
    <property type="match status" value="1"/>
</dbReference>
<dbReference type="Pfam" id="PF08279">
    <property type="entry name" value="HTH_11"/>
    <property type="match status" value="1"/>
</dbReference>
<dbReference type="AlphaFoldDB" id="A0AAT9LDG0"/>
<dbReference type="PROSITE" id="PS51372">
    <property type="entry name" value="PRD_2"/>
    <property type="match status" value="1"/>
</dbReference>
<dbReference type="PANTHER" id="PTHR30185:SF18">
    <property type="entry name" value="TRANSCRIPTIONAL REGULATOR MTLR"/>
    <property type="match status" value="1"/>
</dbReference>
<dbReference type="EMBL" id="CP062796">
    <property type="protein sequence ID" value="QUL99206.1"/>
    <property type="molecule type" value="Genomic_DNA"/>
</dbReference>
<dbReference type="CDD" id="cd05568">
    <property type="entry name" value="PTS_IIB_bgl_like"/>
    <property type="match status" value="1"/>
</dbReference>
<dbReference type="SUPFAM" id="SSF52794">
    <property type="entry name" value="PTS system IIB component-like"/>
    <property type="match status" value="1"/>
</dbReference>
<dbReference type="InterPro" id="IPR036095">
    <property type="entry name" value="PTS_EIIB-like_sf"/>
</dbReference>
<keyword evidence="1" id="KW-0808">Transferase</keyword>
<evidence type="ECO:0000256" key="4">
    <source>
        <dbReference type="ARBA" id="ARBA00023163"/>
    </source>
</evidence>
<dbReference type="Gene3D" id="1.10.1790.10">
    <property type="entry name" value="PRD domain"/>
    <property type="match status" value="1"/>
</dbReference>
<accession>A0AAT9LDG0</accession>
<protein>
    <submittedName>
        <fullName evidence="8">PRD domain-containing protein</fullName>
    </submittedName>
</protein>
<dbReference type="GO" id="GO:0006355">
    <property type="term" value="P:regulation of DNA-templated transcription"/>
    <property type="evidence" value="ECO:0007669"/>
    <property type="project" value="InterPro"/>
</dbReference>
<gene>
    <name evidence="8" type="ORF">IMF26_03880</name>
</gene>
<dbReference type="InterPro" id="IPR013011">
    <property type="entry name" value="PTS_EIIB_2"/>
</dbReference>
<evidence type="ECO:0000256" key="5">
    <source>
        <dbReference type="SAM" id="MobiDB-lite"/>
    </source>
</evidence>
<sequence>MIAGSNAPVTASEIARELGVTVRTVRSDLGKVRDWIRDTATDVVLESKPGVGLWLSGPDEAIQKLLQALSRLLSSCPDDVVSREHLILYRLLTDPHPLSIKELSAELAVSRNTVRQSLRRCGSKLRTFGVELKSAGRGLVKVEGSETSFRRALAALVENPESGLGAMYFKVIRKAIEEVDSTGSYGLLDGTKTAIAMHLWASIQKMRNSPGTEILPGTLPEPSDPEMLDRAGKIVASVGSVVGLSLPEHEKLYVAIYLEADKVRQESLARVAEGDKSFSAHNKQLLRRAHDAAKEIIERVSAETGIHVEEDHGLLLSLKFHLAWTLSASEAGVIINNPFKKEIMKKYPGLFNVAKRACESCPSLSGLISDDEVAYVAMHIGASMQRLIAPRKIRALVVCTTGLGTARFLSARLESMCPEVQLDGVTSLSELEREVEAKRPQLIISTVGFPPGKEPGIPWVHVSPLLGEGDLKRIKDACAKVKRSPVPADPLESLERPALGCNARKDASSTFRAKGTSLSNVPGLSPASQMSQPPGIPTDLIPLTDDEIQVEVIRACTEFGKEAGLTADEQTGLLIHALLACPRWRNGEFAPPEPECDYDAALMAVLKKCFERVEALLRTDLPPQEYICMLRYKGSDW</sequence>
<feature type="region of interest" description="Disordered" evidence="5">
    <location>
        <begin position="512"/>
        <end position="534"/>
    </location>
</feature>
<dbReference type="Pfam" id="PF00874">
    <property type="entry name" value="PRD"/>
    <property type="match status" value="1"/>
</dbReference>
<dbReference type="GO" id="GO:0009401">
    <property type="term" value="P:phosphoenolpyruvate-dependent sugar phosphotransferase system"/>
    <property type="evidence" value="ECO:0007669"/>
    <property type="project" value="InterPro"/>
</dbReference>
<evidence type="ECO:0000256" key="1">
    <source>
        <dbReference type="ARBA" id="ARBA00022679"/>
    </source>
</evidence>
<name>A0AAT9LDG0_9FIRM</name>
<evidence type="ECO:0000259" key="6">
    <source>
        <dbReference type="PROSITE" id="PS51099"/>
    </source>
</evidence>
<dbReference type="GO" id="GO:0008982">
    <property type="term" value="F:protein-N(PI)-phosphohistidine-sugar phosphotransferase activity"/>
    <property type="evidence" value="ECO:0007669"/>
    <property type="project" value="InterPro"/>
</dbReference>
<dbReference type="InterPro" id="IPR013196">
    <property type="entry name" value="HTH_11"/>
</dbReference>
<dbReference type="InterPro" id="IPR050661">
    <property type="entry name" value="BglG_antiterminators"/>
</dbReference>
<reference evidence="8" key="1">
    <citation type="submission" date="2020-10" db="EMBL/GenBank/DDBJ databases">
        <authorList>
            <person name="Kadnikov V."/>
            <person name="Beletsky A.V."/>
            <person name="Mardanov A.V."/>
            <person name="Karnachuk O.V."/>
            <person name="Ravin N.V."/>
        </authorList>
    </citation>
    <scope>NUCLEOTIDE SEQUENCE</scope>
    <source>
        <strain evidence="8">Bu02</strain>
    </source>
</reference>
<keyword evidence="2" id="KW-0677">Repeat</keyword>
<organism evidence="8">
    <name type="scientific">Candidatus Fermentithermobacillus carboniphilus</name>
    <dbReference type="NCBI Taxonomy" id="3085328"/>
    <lineage>
        <taxon>Bacteria</taxon>
        <taxon>Bacillati</taxon>
        <taxon>Bacillota</taxon>
        <taxon>Candidatus Fermentithermobacillia</taxon>
        <taxon>Candidatus Fermentithermobacillales</taxon>
        <taxon>Candidatus Fermentithermobacillaceae</taxon>
        <taxon>Candidatus Fermentithermobacillus</taxon>
    </lineage>
</organism>
<dbReference type="Gene3D" id="3.40.50.2300">
    <property type="match status" value="1"/>
</dbReference>
<feature type="compositionally biased region" description="Polar residues" evidence="5">
    <location>
        <begin position="512"/>
        <end position="532"/>
    </location>
</feature>
<dbReference type="InterPro" id="IPR036634">
    <property type="entry name" value="PRD_sf"/>
</dbReference>
<keyword evidence="4" id="KW-0804">Transcription</keyword>
<evidence type="ECO:0000256" key="2">
    <source>
        <dbReference type="ARBA" id="ARBA00022737"/>
    </source>
</evidence>
<dbReference type="SUPFAM" id="SSF63520">
    <property type="entry name" value="PTS-regulatory domain, PRD"/>
    <property type="match status" value="2"/>
</dbReference>
<dbReference type="KEGG" id="fcz:IMF26_03880"/>
<evidence type="ECO:0000259" key="7">
    <source>
        <dbReference type="PROSITE" id="PS51372"/>
    </source>
</evidence>
<dbReference type="InterPro" id="IPR011608">
    <property type="entry name" value="PRD"/>
</dbReference>
<keyword evidence="3" id="KW-0805">Transcription regulation</keyword>
<feature type="domain" description="PTS EIIB type-2" evidence="6">
    <location>
        <begin position="393"/>
        <end position="486"/>
    </location>
</feature>
<reference evidence="8" key="2">
    <citation type="journal article" date="2023" name="Biology">
        <title>Prokaryotic Life Associated with Coal-Fire Gas Vents Revealed by Metagenomics.</title>
        <authorList>
            <person name="Kadnikov V.V."/>
            <person name="Mardanov A.V."/>
            <person name="Beletsky A.V."/>
            <person name="Karnachuk O.V."/>
            <person name="Ravin N.V."/>
        </authorList>
    </citation>
    <scope>NUCLEOTIDE SEQUENCE</scope>
    <source>
        <strain evidence="8">Bu02</strain>
    </source>
</reference>
<evidence type="ECO:0000256" key="3">
    <source>
        <dbReference type="ARBA" id="ARBA00023015"/>
    </source>
</evidence>
<dbReference type="PROSITE" id="PS51099">
    <property type="entry name" value="PTS_EIIB_TYPE_2"/>
    <property type="match status" value="1"/>
</dbReference>
<evidence type="ECO:0000313" key="8">
    <source>
        <dbReference type="EMBL" id="QUL99206.1"/>
    </source>
</evidence>
<feature type="domain" description="PRD" evidence="7">
    <location>
        <begin position="284"/>
        <end position="390"/>
    </location>
</feature>
<dbReference type="InterPro" id="IPR036388">
    <property type="entry name" value="WH-like_DNA-bd_sf"/>
</dbReference>